<feature type="compositionally biased region" description="Basic and acidic residues" evidence="1">
    <location>
        <begin position="56"/>
        <end position="66"/>
    </location>
</feature>
<dbReference type="AlphaFoldDB" id="A0A9Q3KKC0"/>
<evidence type="ECO:0000313" key="3">
    <source>
        <dbReference type="Proteomes" id="UP000765509"/>
    </source>
</evidence>
<accession>A0A9Q3KKC0</accession>
<keyword evidence="3" id="KW-1185">Reference proteome</keyword>
<evidence type="ECO:0000313" key="2">
    <source>
        <dbReference type="EMBL" id="MBW0583245.1"/>
    </source>
</evidence>
<gene>
    <name evidence="2" type="ORF">O181_122960</name>
</gene>
<organism evidence="2 3">
    <name type="scientific">Austropuccinia psidii MF-1</name>
    <dbReference type="NCBI Taxonomy" id="1389203"/>
    <lineage>
        <taxon>Eukaryota</taxon>
        <taxon>Fungi</taxon>
        <taxon>Dikarya</taxon>
        <taxon>Basidiomycota</taxon>
        <taxon>Pucciniomycotina</taxon>
        <taxon>Pucciniomycetes</taxon>
        <taxon>Pucciniales</taxon>
        <taxon>Sphaerophragmiaceae</taxon>
        <taxon>Austropuccinia</taxon>
    </lineage>
</organism>
<comment type="caution">
    <text evidence="2">The sequence shown here is derived from an EMBL/GenBank/DDBJ whole genome shotgun (WGS) entry which is preliminary data.</text>
</comment>
<dbReference type="Proteomes" id="UP000765509">
    <property type="component" value="Unassembled WGS sequence"/>
</dbReference>
<reference evidence="2" key="1">
    <citation type="submission" date="2021-03" db="EMBL/GenBank/DDBJ databases">
        <title>Draft genome sequence of rust myrtle Austropuccinia psidii MF-1, a brazilian biotype.</title>
        <authorList>
            <person name="Quecine M.C."/>
            <person name="Pachon D.M.R."/>
            <person name="Bonatelli M.L."/>
            <person name="Correr F.H."/>
            <person name="Franceschini L.M."/>
            <person name="Leite T.F."/>
            <person name="Margarido G.R.A."/>
            <person name="Almeida C.A."/>
            <person name="Ferrarezi J.A."/>
            <person name="Labate C.A."/>
        </authorList>
    </citation>
    <scope>NUCLEOTIDE SEQUENCE</scope>
    <source>
        <strain evidence="2">MF-1</strain>
    </source>
</reference>
<proteinExistence type="predicted"/>
<dbReference type="EMBL" id="AVOT02114650">
    <property type="protein sequence ID" value="MBW0583245.1"/>
    <property type="molecule type" value="Genomic_DNA"/>
</dbReference>
<protein>
    <submittedName>
        <fullName evidence="2">Uncharacterized protein</fullName>
    </submittedName>
</protein>
<evidence type="ECO:0000256" key="1">
    <source>
        <dbReference type="SAM" id="MobiDB-lite"/>
    </source>
</evidence>
<name>A0A9Q3KKC0_9BASI</name>
<feature type="compositionally biased region" description="Pro residues" evidence="1">
    <location>
        <begin position="46"/>
        <end position="55"/>
    </location>
</feature>
<sequence>NKTPQIPPDKTLPFLVCLASKPRSIPLQARVAPDGLRTYSAHDEPPIPGPSPSSKPPEDLPTREPDPEVALTQSTEESFARPGTPRSIIVIKDCIE</sequence>
<feature type="non-terminal residue" evidence="2">
    <location>
        <position position="96"/>
    </location>
</feature>
<feature type="region of interest" description="Disordered" evidence="1">
    <location>
        <begin position="34"/>
        <end position="84"/>
    </location>
</feature>